<accession>A0A804LR33</accession>
<dbReference type="AlphaFoldDB" id="A0A804LR33"/>
<dbReference type="FunCoup" id="A0A804LR33">
    <property type="interactions" value="257"/>
</dbReference>
<reference evidence="1" key="2">
    <citation type="submission" date="2019-07" db="EMBL/GenBank/DDBJ databases">
        <authorList>
            <person name="Seetharam A."/>
            <person name="Woodhouse M."/>
            <person name="Cannon E."/>
        </authorList>
    </citation>
    <scope>NUCLEOTIDE SEQUENCE [LARGE SCALE GENOMIC DNA]</scope>
    <source>
        <strain evidence="1">cv. B73</strain>
    </source>
</reference>
<evidence type="ECO:0000313" key="2">
    <source>
        <dbReference type="Proteomes" id="UP000007305"/>
    </source>
</evidence>
<keyword evidence="2" id="KW-1185">Reference proteome</keyword>
<dbReference type="EnsemblPlants" id="Zm00001eb030040_T001">
    <property type="protein sequence ID" value="Zm00001eb030040_P001"/>
    <property type="gene ID" value="Zm00001eb030040"/>
</dbReference>
<evidence type="ECO:0000313" key="1">
    <source>
        <dbReference type="EnsemblPlants" id="Zm00001eb030040_P001"/>
    </source>
</evidence>
<proteinExistence type="predicted"/>
<dbReference type="Gramene" id="Zm00001eb030040_T001">
    <property type="protein sequence ID" value="Zm00001eb030040_P001"/>
    <property type="gene ID" value="Zm00001eb030040"/>
</dbReference>
<organism evidence="1 2">
    <name type="scientific">Zea mays</name>
    <name type="common">Maize</name>
    <dbReference type="NCBI Taxonomy" id="4577"/>
    <lineage>
        <taxon>Eukaryota</taxon>
        <taxon>Viridiplantae</taxon>
        <taxon>Streptophyta</taxon>
        <taxon>Embryophyta</taxon>
        <taxon>Tracheophyta</taxon>
        <taxon>Spermatophyta</taxon>
        <taxon>Magnoliopsida</taxon>
        <taxon>Liliopsida</taxon>
        <taxon>Poales</taxon>
        <taxon>Poaceae</taxon>
        <taxon>PACMAD clade</taxon>
        <taxon>Panicoideae</taxon>
        <taxon>Andropogonodae</taxon>
        <taxon>Andropogoneae</taxon>
        <taxon>Tripsacinae</taxon>
        <taxon>Zea</taxon>
    </lineage>
</organism>
<dbReference type="InParanoid" id="A0A804LR33"/>
<name>A0A804LR33_MAIZE</name>
<protein>
    <submittedName>
        <fullName evidence="1">Uncharacterized protein</fullName>
    </submittedName>
</protein>
<reference evidence="1" key="3">
    <citation type="submission" date="2021-05" db="UniProtKB">
        <authorList>
            <consortium name="EnsemblPlants"/>
        </authorList>
    </citation>
    <scope>IDENTIFICATION</scope>
    <source>
        <strain evidence="1">cv. B73</strain>
    </source>
</reference>
<sequence length="152" mass="16540">AGDGLDQPRRLLLAHGPERPDAAGAEELHDADLAELPPVVAAVRGHHDPRPVLREDLGAQGHWPRREGGVVGLHELLRGVRRGRDDHRHLAEPEEHEWAVAERQVSQGPVDEGAAEVVDAADDGELPWAWREPESMATTCTGSSPPELDEKV</sequence>
<dbReference type="Proteomes" id="UP000007305">
    <property type="component" value="Chromosome 1"/>
</dbReference>
<reference evidence="2" key="1">
    <citation type="submission" date="2015-12" db="EMBL/GenBank/DDBJ databases">
        <title>Update maize B73 reference genome by single molecule sequencing technologies.</title>
        <authorList>
            <consortium name="Maize Genome Sequencing Project"/>
            <person name="Ware D."/>
        </authorList>
    </citation>
    <scope>NUCLEOTIDE SEQUENCE [LARGE SCALE GENOMIC DNA]</scope>
    <source>
        <strain evidence="2">cv. B73</strain>
    </source>
</reference>